<organism evidence="2">
    <name type="scientific">Clavibacter michiganensis subsp. michiganensis</name>
    <dbReference type="NCBI Taxonomy" id="33013"/>
    <lineage>
        <taxon>Bacteria</taxon>
        <taxon>Bacillati</taxon>
        <taxon>Actinomycetota</taxon>
        <taxon>Actinomycetes</taxon>
        <taxon>Micrococcales</taxon>
        <taxon>Microbacteriaceae</taxon>
        <taxon>Clavibacter</taxon>
    </lineage>
</organism>
<dbReference type="EMBL" id="FR728035">
    <property type="protein sequence ID" value="CBY05598.1"/>
    <property type="molecule type" value="Genomic_DNA"/>
</dbReference>
<feature type="non-terminal residue" evidence="2">
    <location>
        <position position="1"/>
    </location>
</feature>
<feature type="compositionally biased region" description="Basic residues" evidence="1">
    <location>
        <begin position="23"/>
        <end position="35"/>
    </location>
</feature>
<gene>
    <name evidence="2" type="primary">gyrB</name>
</gene>
<dbReference type="AlphaFoldDB" id="G2ZGH2"/>
<accession>G2ZGH2</accession>
<evidence type="ECO:0000256" key="1">
    <source>
        <dbReference type="SAM" id="MobiDB-lite"/>
    </source>
</evidence>
<name>G2ZGH2_CLAMM</name>
<feature type="region of interest" description="Disordered" evidence="1">
    <location>
        <begin position="1"/>
        <end position="172"/>
    </location>
</feature>
<feature type="compositionally biased region" description="Basic residues" evidence="1">
    <location>
        <begin position="96"/>
        <end position="123"/>
    </location>
</feature>
<feature type="compositionally biased region" description="Basic residues" evidence="1">
    <location>
        <begin position="138"/>
        <end position="149"/>
    </location>
</feature>
<sequence>RLRHPPRALPADGVPQQGPGAHAARRARGGRRRAPHREVPLRAGPRRLRGAPREGEEDRGRQRRRHRLRVRGHGQEDQPRGRDAVDHLLHGERPHLREHHQHARGRHARGGVPRGAHHARQPLRAREQAAPREGREPHGRRRPRGPHGRHLGEARRAAVRGPDQDQAGQTPR</sequence>
<evidence type="ECO:0000313" key="2">
    <source>
        <dbReference type="EMBL" id="CBY05598.1"/>
    </source>
</evidence>
<feature type="non-terminal residue" evidence="2">
    <location>
        <position position="172"/>
    </location>
</feature>
<proteinExistence type="predicted"/>
<feature type="compositionally biased region" description="Basic and acidic residues" evidence="1">
    <location>
        <begin position="124"/>
        <end position="137"/>
    </location>
</feature>
<feature type="compositionally biased region" description="Basic and acidic residues" evidence="1">
    <location>
        <begin position="73"/>
        <end position="95"/>
    </location>
</feature>
<feature type="compositionally biased region" description="Basic and acidic residues" evidence="1">
    <location>
        <begin position="51"/>
        <end position="60"/>
    </location>
</feature>
<protein>
    <submittedName>
        <fullName evidence="2">Gyrase B</fullName>
    </submittedName>
</protein>
<feature type="compositionally biased region" description="Basic residues" evidence="1">
    <location>
        <begin position="61"/>
        <end position="72"/>
    </location>
</feature>
<reference evidence="2" key="1">
    <citation type="journal article" date="2011" name="Syst. Appl. Microbiol.">
        <title>GyrB sequence analysis and MALDI-TOF MS as identification tools for plant pathogenic Clavibacter.</title>
        <authorList>
            <person name="Zaluga J."/>
            <person name="Heylen K."/>
            <person name="Van Hoorde K."/>
            <person name="Hoste B."/>
            <person name="Van Vaerenberg J."/>
            <person name="Maes M."/>
            <person name="De Vos P."/>
        </authorList>
    </citation>
    <scope>NUCLEOTIDE SEQUENCE</scope>
    <source>
        <strain evidence="2">LMG5602</strain>
    </source>
</reference>